<dbReference type="Proteomes" id="UP001530400">
    <property type="component" value="Unassembled WGS sequence"/>
</dbReference>
<evidence type="ECO:0000256" key="1">
    <source>
        <dbReference type="ARBA" id="ARBA00022729"/>
    </source>
</evidence>
<gene>
    <name evidence="8" type="ORF">ACHAWO_013785</name>
</gene>
<name>A0ABD3PI22_9STRA</name>
<evidence type="ECO:0000256" key="3">
    <source>
        <dbReference type="ARBA" id="ARBA00022837"/>
    </source>
</evidence>
<dbReference type="SMART" id="SM00237">
    <property type="entry name" value="Calx_beta"/>
    <property type="match status" value="1"/>
</dbReference>
<evidence type="ECO:0000256" key="4">
    <source>
        <dbReference type="PROSITE-ProRule" id="PRU00076"/>
    </source>
</evidence>
<dbReference type="InterPro" id="IPR038081">
    <property type="entry name" value="CalX-like_sf"/>
</dbReference>
<dbReference type="AlphaFoldDB" id="A0ABD3PI22"/>
<keyword evidence="4" id="KW-0245">EGF-like domain</keyword>
<comment type="caution">
    <text evidence="4">Lacks conserved residue(s) required for the propagation of feature annotation.</text>
</comment>
<accession>A0ABD3PI22</accession>
<dbReference type="PROSITE" id="PS50194">
    <property type="entry name" value="FILAMIN_REPEAT"/>
    <property type="match status" value="2"/>
</dbReference>
<evidence type="ECO:0000313" key="8">
    <source>
        <dbReference type="EMBL" id="KAL3786946.1"/>
    </source>
</evidence>
<evidence type="ECO:0000259" key="7">
    <source>
        <dbReference type="PROSITE" id="PS51820"/>
    </source>
</evidence>
<evidence type="ECO:0000256" key="5">
    <source>
        <dbReference type="PROSITE-ProRule" id="PRU00087"/>
    </source>
</evidence>
<feature type="repeat" description="Filamin" evidence="5">
    <location>
        <begin position="607"/>
        <end position="726"/>
    </location>
</feature>
<dbReference type="SUPFAM" id="SSF81296">
    <property type="entry name" value="E set domains"/>
    <property type="match status" value="2"/>
</dbReference>
<reference evidence="8 9" key="1">
    <citation type="submission" date="2024-10" db="EMBL/GenBank/DDBJ databases">
        <title>Updated reference genomes for cyclostephanoid diatoms.</title>
        <authorList>
            <person name="Roberts W.R."/>
            <person name="Alverson A.J."/>
        </authorList>
    </citation>
    <scope>NUCLEOTIDE SEQUENCE [LARGE SCALE GENOMIC DNA]</scope>
    <source>
        <strain evidence="8 9">AJA010-31</strain>
    </source>
</reference>
<dbReference type="InterPro" id="IPR003644">
    <property type="entry name" value="Calx_beta"/>
</dbReference>
<feature type="repeat" description="Filamin" evidence="5">
    <location>
        <begin position="753"/>
        <end position="842"/>
    </location>
</feature>
<dbReference type="PANTHER" id="PTHR38537">
    <property type="entry name" value="JITTERBUG, ISOFORM N"/>
    <property type="match status" value="1"/>
</dbReference>
<evidence type="ECO:0000259" key="6">
    <source>
        <dbReference type="PROSITE" id="PS50026"/>
    </source>
</evidence>
<protein>
    <recommendedName>
        <fullName evidence="10">PA14 domain-containing protein</fullName>
    </recommendedName>
</protein>
<dbReference type="PROSITE" id="PS50026">
    <property type="entry name" value="EGF_3"/>
    <property type="match status" value="1"/>
</dbReference>
<dbReference type="Pfam" id="PF00053">
    <property type="entry name" value="EGF_laminin"/>
    <property type="match status" value="1"/>
</dbReference>
<dbReference type="InterPro" id="IPR014756">
    <property type="entry name" value="Ig_E-set"/>
</dbReference>
<dbReference type="Gene3D" id="3.90.182.10">
    <property type="entry name" value="Toxin - Anthrax Protective Antigen,domain 1"/>
    <property type="match status" value="1"/>
</dbReference>
<dbReference type="SMART" id="SM00758">
    <property type="entry name" value="PA14"/>
    <property type="match status" value="1"/>
</dbReference>
<dbReference type="InterPro" id="IPR017868">
    <property type="entry name" value="Filamin/ABP280_repeat-like"/>
</dbReference>
<dbReference type="Gene3D" id="2.60.40.2030">
    <property type="match status" value="1"/>
</dbReference>
<comment type="caution">
    <text evidence="8">The sequence shown here is derived from an EMBL/GenBank/DDBJ whole genome shotgun (WGS) entry which is preliminary data.</text>
</comment>
<feature type="domain" description="PA14" evidence="7">
    <location>
        <begin position="452"/>
        <end position="591"/>
    </location>
</feature>
<dbReference type="InterPro" id="IPR037524">
    <property type="entry name" value="PA14/GLEYA"/>
</dbReference>
<dbReference type="PROSITE" id="PS00022">
    <property type="entry name" value="EGF_1"/>
    <property type="match status" value="1"/>
</dbReference>
<feature type="disulfide bond" evidence="4">
    <location>
        <begin position="76"/>
        <end position="85"/>
    </location>
</feature>
<proteinExistence type="predicted"/>
<dbReference type="InterPro" id="IPR000742">
    <property type="entry name" value="EGF"/>
</dbReference>
<sequence>MIGPIDDKYYCGRKEYGYCDRRSGTCFCNDGYMGESCDQCDPSHFELGGLCYAKQLCPNDCSNAGECDFHSGKCVCRDHREGEDCSLSKCSTYHKFCTHCNDDKCVECEQGWSVMSDAEMGFQCEPCYRFDPRCLNCNATTCTSCVDLLLLSIHRSGRRPQDPPLPIDELNRELSITVPFGSTQEDAFYDAEHYFLVDDDQRPLNESAVECHQGLNADDSIDCAPYNMTSHIMCGNHGTVTFLSPEYAVREDETHIRLTLQRSGGGVGEVSVSYSIYPITAGYEDVTSTAHYTTNQTVVFQNGQIRASFLVTINDDRIMERNETFSVHLSNPTGGARLGTQQRTIVTIIDDDADRTCTSKTRLSQNDTDLGVIVAGTSLQFTLEAVSCNGEPQASGGDMYKAVARRFVATEEMATDTAPLFVGTFSDNGDGTYLGAVNVTTTGYYELDVYHLIAGGLRGSYFTDAFLSEPRLDLVRTDGTVNFTFGTGPVATFARDFVSVRWEGVILPQFSETYTFLLDIDEHARLWIDDELIIDWWTYSPSTTILRADCELSASNAHDIILEYREFTGNAAARLLWSSENTPLSAIPPSRLFYKEKIGTYGFTVHPASVGAHRSLATGRGVHSGIAGKELAFVIAPNDSFGNFRGWPSEMLHGDRHLDHFQANAVLIGGAVNVPVSIFYNETTRTYHGIYTPITSGLYQLNVTVDFGPGSTDTHHIFGSPFTVDIQPGATFAPQSLAHEGYGHCPEVFSVCPGIYHGMAGRNSTFIIDAYDLHRNKRLVGGDEWSVIVSVDDYSDYHYGFVEDHHNGTFTASIMPIRSGLNELQVTLDGTHIRGSPFQMLVTANSDVGSASFVQEGMVVTALGETVARVEVVEEARWNFRDIIAP</sequence>
<dbReference type="PROSITE" id="PS51820">
    <property type="entry name" value="PA14"/>
    <property type="match status" value="1"/>
</dbReference>
<organism evidence="8 9">
    <name type="scientific">Cyclotella atomus</name>
    <dbReference type="NCBI Taxonomy" id="382360"/>
    <lineage>
        <taxon>Eukaryota</taxon>
        <taxon>Sar</taxon>
        <taxon>Stramenopiles</taxon>
        <taxon>Ochrophyta</taxon>
        <taxon>Bacillariophyta</taxon>
        <taxon>Coscinodiscophyceae</taxon>
        <taxon>Thalassiosirophycidae</taxon>
        <taxon>Stephanodiscales</taxon>
        <taxon>Stephanodiscaceae</taxon>
        <taxon>Cyclotella</taxon>
    </lineage>
</organism>
<keyword evidence="4" id="KW-1015">Disulfide bond</keyword>
<keyword evidence="1" id="KW-0732">Signal</keyword>
<dbReference type="InterPro" id="IPR044801">
    <property type="entry name" value="Filamin"/>
</dbReference>
<dbReference type="InterPro" id="IPR013783">
    <property type="entry name" value="Ig-like_fold"/>
</dbReference>
<keyword evidence="2" id="KW-0677">Repeat</keyword>
<dbReference type="PANTHER" id="PTHR38537:SF8">
    <property type="entry name" value="FILAMIN-A"/>
    <property type="match status" value="1"/>
</dbReference>
<dbReference type="InterPro" id="IPR001298">
    <property type="entry name" value="Filamin/ABP280_rpt"/>
</dbReference>
<dbReference type="InterPro" id="IPR002049">
    <property type="entry name" value="LE_dom"/>
</dbReference>
<evidence type="ECO:0000256" key="2">
    <source>
        <dbReference type="ARBA" id="ARBA00022737"/>
    </source>
</evidence>
<dbReference type="CDD" id="cd00055">
    <property type="entry name" value="EGF_Lam"/>
    <property type="match status" value="1"/>
</dbReference>
<dbReference type="Pfam" id="PF07691">
    <property type="entry name" value="PA14"/>
    <property type="match status" value="1"/>
</dbReference>
<evidence type="ECO:0000313" key="9">
    <source>
        <dbReference type="Proteomes" id="UP001530400"/>
    </source>
</evidence>
<dbReference type="Pfam" id="PF03160">
    <property type="entry name" value="Calx-beta"/>
    <property type="match status" value="1"/>
</dbReference>
<dbReference type="InterPro" id="IPR011658">
    <property type="entry name" value="PA14_dom"/>
</dbReference>
<feature type="domain" description="EGF-like" evidence="6">
    <location>
        <begin position="53"/>
        <end position="86"/>
    </location>
</feature>
<keyword evidence="9" id="KW-1185">Reference proteome</keyword>
<dbReference type="SUPFAM" id="SSF56988">
    <property type="entry name" value="Anthrax protective antigen"/>
    <property type="match status" value="1"/>
</dbReference>
<dbReference type="Pfam" id="PF00630">
    <property type="entry name" value="Filamin"/>
    <property type="match status" value="1"/>
</dbReference>
<dbReference type="EMBL" id="JALLPJ020000630">
    <property type="protein sequence ID" value="KAL3786946.1"/>
    <property type="molecule type" value="Genomic_DNA"/>
</dbReference>
<dbReference type="SMART" id="SM00557">
    <property type="entry name" value="IG_FLMN"/>
    <property type="match status" value="1"/>
</dbReference>
<dbReference type="SUPFAM" id="SSF141072">
    <property type="entry name" value="CalX-like"/>
    <property type="match status" value="1"/>
</dbReference>
<dbReference type="Gene3D" id="2.60.40.10">
    <property type="entry name" value="Immunoglobulins"/>
    <property type="match status" value="2"/>
</dbReference>
<dbReference type="PROSITE" id="PS01248">
    <property type="entry name" value="EGF_LAM_1"/>
    <property type="match status" value="1"/>
</dbReference>
<evidence type="ECO:0008006" key="10">
    <source>
        <dbReference type="Google" id="ProtNLM"/>
    </source>
</evidence>
<feature type="disulfide bond" evidence="4">
    <location>
        <begin position="57"/>
        <end position="67"/>
    </location>
</feature>
<keyword evidence="3" id="KW-0106">Calcium</keyword>